<evidence type="ECO:0000256" key="11">
    <source>
        <dbReference type="SAM" id="Phobius"/>
    </source>
</evidence>
<dbReference type="InterPro" id="IPR005254">
    <property type="entry name" value="Heme_biosyn_assoc_TPR_pro"/>
</dbReference>
<feature type="compositionally biased region" description="Low complexity" evidence="10">
    <location>
        <begin position="465"/>
        <end position="485"/>
    </location>
</feature>
<dbReference type="Proteomes" id="UP000580517">
    <property type="component" value="Unassembled WGS sequence"/>
</dbReference>
<evidence type="ECO:0000256" key="2">
    <source>
        <dbReference type="ARBA" id="ARBA00004429"/>
    </source>
</evidence>
<feature type="transmembrane region" description="Helical" evidence="11">
    <location>
        <begin position="42"/>
        <end position="66"/>
    </location>
</feature>
<dbReference type="InterPro" id="IPR011990">
    <property type="entry name" value="TPR-like_helical_dom_sf"/>
</dbReference>
<keyword evidence="6 11" id="KW-0812">Transmembrane</keyword>
<dbReference type="AlphaFoldDB" id="A0A853F8G2"/>
<comment type="pathway">
    <text evidence="3">Porphyrin-containing compound metabolism; protoheme biosynthesis.</text>
</comment>
<keyword evidence="7 11" id="KW-1133">Transmembrane helix</keyword>
<dbReference type="EMBL" id="JACCEW010000002">
    <property type="protein sequence ID" value="NYT36925.1"/>
    <property type="molecule type" value="Genomic_DNA"/>
</dbReference>
<dbReference type="SUPFAM" id="SSF48452">
    <property type="entry name" value="TPR-like"/>
    <property type="match status" value="1"/>
</dbReference>
<evidence type="ECO:0000256" key="6">
    <source>
        <dbReference type="ARBA" id="ARBA00022692"/>
    </source>
</evidence>
<keyword evidence="4" id="KW-1003">Cell membrane</keyword>
<evidence type="ECO:0000256" key="3">
    <source>
        <dbReference type="ARBA" id="ARBA00004744"/>
    </source>
</evidence>
<dbReference type="OrthoDB" id="7053339at2"/>
<feature type="region of interest" description="Disordered" evidence="10">
    <location>
        <begin position="449"/>
        <end position="518"/>
    </location>
</feature>
<evidence type="ECO:0000256" key="4">
    <source>
        <dbReference type="ARBA" id="ARBA00022475"/>
    </source>
</evidence>
<dbReference type="GO" id="GO:0042168">
    <property type="term" value="P:heme metabolic process"/>
    <property type="evidence" value="ECO:0007669"/>
    <property type="project" value="InterPro"/>
</dbReference>
<evidence type="ECO:0000259" key="12">
    <source>
        <dbReference type="Pfam" id="PF07219"/>
    </source>
</evidence>
<evidence type="ECO:0000256" key="7">
    <source>
        <dbReference type="ARBA" id="ARBA00022989"/>
    </source>
</evidence>
<evidence type="ECO:0000256" key="5">
    <source>
        <dbReference type="ARBA" id="ARBA00022519"/>
    </source>
</evidence>
<keyword evidence="9" id="KW-0627">Porphyrin biosynthesis</keyword>
<gene>
    <name evidence="13" type="ORF">H0A68_08575</name>
</gene>
<name>A0A853F8G2_9BURK</name>
<keyword evidence="14" id="KW-1185">Reference proteome</keyword>
<dbReference type="GO" id="GO:0006779">
    <property type="term" value="P:porphyrin-containing compound biosynthetic process"/>
    <property type="evidence" value="ECO:0007669"/>
    <property type="project" value="UniProtKB-KW"/>
</dbReference>
<evidence type="ECO:0000256" key="1">
    <source>
        <dbReference type="ARBA" id="ARBA00002962"/>
    </source>
</evidence>
<dbReference type="RefSeq" id="WP_129968848.1">
    <property type="nucleotide sequence ID" value="NZ_JACCEW010000002.1"/>
</dbReference>
<feature type="domain" description="HemY N-terminal" evidence="12">
    <location>
        <begin position="26"/>
        <end position="135"/>
    </location>
</feature>
<sequence>MKAWFWTIVVFIAAVALALVLREHSGNVLIIAQPWRIELSLTLAVLLLVASFVILYVLLRILAWIGGGPERFRSWRALRAEKRDHDLLESGWIKVLEGRYTDADKDLTKLLGRTRSSSRKVLAGLASARACHHQGEFARRDEALALASANARNNPKLREATATVAAEMYLDQNRPQQALELLKPLQDASSRHLQSARLLLRAYRQLHNHDRIYELTRLLARRDAIEKSEARQLIEISAAARLEAGGIDQFKTLWGDLKSDERTMPDIALAGAAVQKAAGHNEEAGRILEAALNARLEPRLLSAYAQCPPDQVARRLSKAEGWLKSHPDDAALLAALGKLCLTGELWGQGEHYLLRSMKLRSDLRIHALLGSLYDRLGRTGDAMKHWRLAAGVVGTLPILPIDRSLPAADMRADPMLVDAGRVQTPAVEQHAQAPLAASAADFVEEDYEPLPARPGRDAPVESEYARNAGSPSAASAGSGNVATSADNSGLDEYFDSAPIPGVDLSEAPDRAGRSSGRN</sequence>
<organism evidence="13 14">
    <name type="scientific">Allopusillimonas soli</name>
    <dbReference type="NCBI Taxonomy" id="659016"/>
    <lineage>
        <taxon>Bacteria</taxon>
        <taxon>Pseudomonadati</taxon>
        <taxon>Pseudomonadota</taxon>
        <taxon>Betaproteobacteria</taxon>
        <taxon>Burkholderiales</taxon>
        <taxon>Alcaligenaceae</taxon>
        <taxon>Allopusillimonas</taxon>
    </lineage>
</organism>
<dbReference type="InterPro" id="IPR010817">
    <property type="entry name" value="HemY_N"/>
</dbReference>
<dbReference type="GO" id="GO:0005886">
    <property type="term" value="C:plasma membrane"/>
    <property type="evidence" value="ECO:0007669"/>
    <property type="project" value="UniProtKB-SubCell"/>
</dbReference>
<comment type="subcellular location">
    <subcellularLocation>
        <location evidence="2">Cell inner membrane</location>
        <topology evidence="2">Multi-pass membrane protein</topology>
    </subcellularLocation>
</comment>
<keyword evidence="5" id="KW-0997">Cell inner membrane</keyword>
<evidence type="ECO:0000256" key="10">
    <source>
        <dbReference type="SAM" id="MobiDB-lite"/>
    </source>
</evidence>
<reference evidence="13 14" key="1">
    <citation type="submission" date="2020-07" db="EMBL/GenBank/DDBJ databases">
        <title>Taxonomic revisions and descriptions of new bacterial species based on genomic comparisons in the high-G+C-content subgroup of the family Alcaligenaceae.</title>
        <authorList>
            <person name="Szabo A."/>
            <person name="Felfoldi T."/>
        </authorList>
    </citation>
    <scope>NUCLEOTIDE SEQUENCE [LARGE SCALE GENOMIC DNA]</scope>
    <source>
        <strain evidence="13 14">DSM 25264</strain>
    </source>
</reference>
<evidence type="ECO:0000256" key="9">
    <source>
        <dbReference type="ARBA" id="ARBA00023244"/>
    </source>
</evidence>
<accession>A0A853F8G2</accession>
<comment type="caution">
    <text evidence="13">The sequence shown here is derived from an EMBL/GenBank/DDBJ whole genome shotgun (WGS) entry which is preliminary data.</text>
</comment>
<protein>
    <submittedName>
        <fullName evidence="13">Heme biosynthesis protein HemY</fullName>
    </submittedName>
</protein>
<dbReference type="Pfam" id="PF07219">
    <property type="entry name" value="HemY_N"/>
    <property type="match status" value="1"/>
</dbReference>
<dbReference type="UniPathway" id="UPA00252"/>
<keyword evidence="8 11" id="KW-0472">Membrane</keyword>
<evidence type="ECO:0000313" key="14">
    <source>
        <dbReference type="Proteomes" id="UP000580517"/>
    </source>
</evidence>
<dbReference type="Gene3D" id="1.25.40.10">
    <property type="entry name" value="Tetratricopeptide repeat domain"/>
    <property type="match status" value="1"/>
</dbReference>
<dbReference type="NCBIfam" id="TIGR00540">
    <property type="entry name" value="TPR_hemY_coli"/>
    <property type="match status" value="1"/>
</dbReference>
<evidence type="ECO:0000313" key="13">
    <source>
        <dbReference type="EMBL" id="NYT36925.1"/>
    </source>
</evidence>
<comment type="function">
    <text evidence="1">Involved in a late step of protoheme IX synthesis.</text>
</comment>
<proteinExistence type="predicted"/>
<evidence type="ECO:0000256" key="8">
    <source>
        <dbReference type="ARBA" id="ARBA00023136"/>
    </source>
</evidence>